<keyword evidence="6" id="KW-1185">Reference proteome</keyword>
<protein>
    <submittedName>
        <fullName evidence="5">Protein takeout-like Protein</fullName>
    </submittedName>
</protein>
<gene>
    <name evidence="5" type="primary">AUGUSTUS-3.0.2_15843</name>
    <name evidence="5" type="ORF">TcasGA2_TC015843</name>
</gene>
<evidence type="ECO:0000256" key="4">
    <source>
        <dbReference type="SAM" id="SignalP"/>
    </source>
</evidence>
<feature type="signal peptide" evidence="4">
    <location>
        <begin position="1"/>
        <end position="15"/>
    </location>
</feature>
<evidence type="ECO:0000313" key="6">
    <source>
        <dbReference type="Proteomes" id="UP000007266"/>
    </source>
</evidence>
<reference evidence="5 6" key="2">
    <citation type="journal article" date="2010" name="Nucleic Acids Res.">
        <title>BeetleBase in 2010: revisions to provide comprehensive genomic information for Tribolium castaneum.</title>
        <authorList>
            <person name="Kim H.S."/>
            <person name="Murphy T."/>
            <person name="Xia J."/>
            <person name="Caragea D."/>
            <person name="Park Y."/>
            <person name="Beeman R.W."/>
            <person name="Lorenzen M.D."/>
            <person name="Butcher S."/>
            <person name="Manak J.R."/>
            <person name="Brown S.J."/>
        </authorList>
    </citation>
    <scope>GENOME REANNOTATION</scope>
    <source>
        <strain evidence="5 6">Georgia GA2</strain>
    </source>
</reference>
<dbReference type="PANTHER" id="PTHR11008:SF32">
    <property type="entry name" value="CIRCADIAN CLOCK-CONTROLLED PROTEIN DAYWAKE-RELATED"/>
    <property type="match status" value="1"/>
</dbReference>
<dbReference type="Gene3D" id="3.15.10.30">
    <property type="entry name" value="Haemolymph juvenile hormone binding protein"/>
    <property type="match status" value="1"/>
</dbReference>
<organism evidence="5 6">
    <name type="scientific">Tribolium castaneum</name>
    <name type="common">Red flour beetle</name>
    <dbReference type="NCBI Taxonomy" id="7070"/>
    <lineage>
        <taxon>Eukaryota</taxon>
        <taxon>Metazoa</taxon>
        <taxon>Ecdysozoa</taxon>
        <taxon>Arthropoda</taxon>
        <taxon>Hexapoda</taxon>
        <taxon>Insecta</taxon>
        <taxon>Pterygota</taxon>
        <taxon>Neoptera</taxon>
        <taxon>Endopterygota</taxon>
        <taxon>Coleoptera</taxon>
        <taxon>Polyphaga</taxon>
        <taxon>Cucujiformia</taxon>
        <taxon>Tenebrionidae</taxon>
        <taxon>Tenebrionidae incertae sedis</taxon>
        <taxon>Tribolium</taxon>
    </lineage>
</organism>
<dbReference type="GO" id="GO:0005615">
    <property type="term" value="C:extracellular space"/>
    <property type="evidence" value="ECO:0000318"/>
    <property type="project" value="GO_Central"/>
</dbReference>
<dbReference type="InterPro" id="IPR038606">
    <property type="entry name" value="To_sf"/>
</dbReference>
<keyword evidence="2" id="KW-0090">Biological rhythms</keyword>
<dbReference type="OMA" id="AKADWDN"/>
<feature type="chain" id="PRO_5012790916" evidence="4">
    <location>
        <begin position="16"/>
        <end position="243"/>
    </location>
</feature>
<dbReference type="InParanoid" id="D2A488"/>
<dbReference type="AlphaFoldDB" id="D2A488"/>
<dbReference type="FunFam" id="3.15.10.30:FF:000001">
    <property type="entry name" value="Takeout-like protein 1"/>
    <property type="match status" value="1"/>
</dbReference>
<evidence type="ECO:0000256" key="2">
    <source>
        <dbReference type="ARBA" id="ARBA00023108"/>
    </source>
</evidence>
<dbReference type="FunCoup" id="D2A488">
    <property type="interactions" value="16"/>
</dbReference>
<dbReference type="HOGENOM" id="CLU_069908_0_2_1"/>
<dbReference type="InterPro" id="IPR010562">
    <property type="entry name" value="Haemolymph_juvenile_hormone-bd"/>
</dbReference>
<proteinExistence type="inferred from homology"/>
<accession>D2A488</accession>
<dbReference type="PhylomeDB" id="D2A488"/>
<dbReference type="Pfam" id="PF06585">
    <property type="entry name" value="JHBP"/>
    <property type="match status" value="1"/>
</dbReference>
<evidence type="ECO:0000313" key="5">
    <source>
        <dbReference type="EMBL" id="EFA05635.1"/>
    </source>
</evidence>
<reference evidence="5 6" key="1">
    <citation type="journal article" date="2008" name="Nature">
        <title>The genome of the model beetle and pest Tribolium castaneum.</title>
        <authorList>
            <consortium name="Tribolium Genome Sequencing Consortium"/>
            <person name="Richards S."/>
            <person name="Gibbs R.A."/>
            <person name="Weinstock G.M."/>
            <person name="Brown S.J."/>
            <person name="Denell R."/>
            <person name="Beeman R.W."/>
            <person name="Gibbs R."/>
            <person name="Beeman R.W."/>
            <person name="Brown S.J."/>
            <person name="Bucher G."/>
            <person name="Friedrich M."/>
            <person name="Grimmelikhuijzen C.J."/>
            <person name="Klingler M."/>
            <person name="Lorenzen M."/>
            <person name="Richards S."/>
            <person name="Roth S."/>
            <person name="Schroder R."/>
            <person name="Tautz D."/>
            <person name="Zdobnov E.M."/>
            <person name="Muzny D."/>
            <person name="Gibbs R.A."/>
            <person name="Weinstock G.M."/>
            <person name="Attaway T."/>
            <person name="Bell S."/>
            <person name="Buhay C.J."/>
            <person name="Chandrabose M.N."/>
            <person name="Chavez D."/>
            <person name="Clerk-Blankenburg K.P."/>
            <person name="Cree A."/>
            <person name="Dao M."/>
            <person name="Davis C."/>
            <person name="Chacko J."/>
            <person name="Dinh H."/>
            <person name="Dugan-Rocha S."/>
            <person name="Fowler G."/>
            <person name="Garner T.T."/>
            <person name="Garnes J."/>
            <person name="Gnirke A."/>
            <person name="Hawes A."/>
            <person name="Hernandez J."/>
            <person name="Hines S."/>
            <person name="Holder M."/>
            <person name="Hume J."/>
            <person name="Jhangiani S.N."/>
            <person name="Joshi V."/>
            <person name="Khan Z.M."/>
            <person name="Jackson L."/>
            <person name="Kovar C."/>
            <person name="Kowis A."/>
            <person name="Lee S."/>
            <person name="Lewis L.R."/>
            <person name="Margolis J."/>
            <person name="Morgan M."/>
            <person name="Nazareth L.V."/>
            <person name="Nguyen N."/>
            <person name="Okwuonu G."/>
            <person name="Parker D."/>
            <person name="Richards S."/>
            <person name="Ruiz S.J."/>
            <person name="Santibanez J."/>
            <person name="Savard J."/>
            <person name="Scherer S.E."/>
            <person name="Schneider B."/>
            <person name="Sodergren E."/>
            <person name="Tautz D."/>
            <person name="Vattahil S."/>
            <person name="Villasana D."/>
            <person name="White C.S."/>
            <person name="Wright R."/>
            <person name="Park Y."/>
            <person name="Beeman R.W."/>
            <person name="Lord J."/>
            <person name="Oppert B."/>
            <person name="Lorenzen M."/>
            <person name="Brown S."/>
            <person name="Wang L."/>
            <person name="Savard J."/>
            <person name="Tautz D."/>
            <person name="Richards S."/>
            <person name="Weinstock G."/>
            <person name="Gibbs R.A."/>
            <person name="Liu Y."/>
            <person name="Worley K."/>
            <person name="Weinstock G."/>
            <person name="Elsik C.G."/>
            <person name="Reese J.T."/>
            <person name="Elhaik E."/>
            <person name="Landan G."/>
            <person name="Graur D."/>
            <person name="Arensburger P."/>
            <person name="Atkinson P."/>
            <person name="Beeman R.W."/>
            <person name="Beidler J."/>
            <person name="Brown S.J."/>
            <person name="Demuth J.P."/>
            <person name="Drury D.W."/>
            <person name="Du Y.Z."/>
            <person name="Fujiwara H."/>
            <person name="Lorenzen M."/>
            <person name="Maselli V."/>
            <person name="Osanai M."/>
            <person name="Park Y."/>
            <person name="Robertson H.M."/>
            <person name="Tu Z."/>
            <person name="Wang J.J."/>
            <person name="Wang S."/>
            <person name="Richards S."/>
            <person name="Song H."/>
            <person name="Zhang L."/>
            <person name="Sodergren E."/>
            <person name="Werner D."/>
            <person name="Stanke M."/>
            <person name="Morgenstern B."/>
            <person name="Solovyev V."/>
            <person name="Kosarev P."/>
            <person name="Brown G."/>
            <person name="Chen H.C."/>
            <person name="Ermolaeva O."/>
            <person name="Hlavina W."/>
            <person name="Kapustin Y."/>
            <person name="Kiryutin B."/>
            <person name="Kitts P."/>
            <person name="Maglott D."/>
            <person name="Pruitt K."/>
            <person name="Sapojnikov V."/>
            <person name="Souvorov A."/>
            <person name="Mackey A.J."/>
            <person name="Waterhouse R.M."/>
            <person name="Wyder S."/>
            <person name="Zdobnov E.M."/>
            <person name="Zdobnov E.M."/>
            <person name="Wyder S."/>
            <person name="Kriventseva E.V."/>
            <person name="Kadowaki T."/>
            <person name="Bork P."/>
            <person name="Aranda M."/>
            <person name="Bao R."/>
            <person name="Beermann A."/>
            <person name="Berns N."/>
            <person name="Bolognesi R."/>
            <person name="Bonneton F."/>
            <person name="Bopp D."/>
            <person name="Brown S.J."/>
            <person name="Bucher G."/>
            <person name="Butts T."/>
            <person name="Chaumot A."/>
            <person name="Denell R.E."/>
            <person name="Ferrier D.E."/>
            <person name="Friedrich M."/>
            <person name="Gordon C.M."/>
            <person name="Jindra M."/>
            <person name="Klingler M."/>
            <person name="Lan Q."/>
            <person name="Lattorff H.M."/>
            <person name="Laudet V."/>
            <person name="von Levetsow C."/>
            <person name="Liu Z."/>
            <person name="Lutz R."/>
            <person name="Lynch J.A."/>
            <person name="da Fonseca R.N."/>
            <person name="Posnien N."/>
            <person name="Reuter R."/>
            <person name="Roth S."/>
            <person name="Savard J."/>
            <person name="Schinko J.B."/>
            <person name="Schmitt C."/>
            <person name="Schoppmeier M."/>
            <person name="Schroder R."/>
            <person name="Shippy T.D."/>
            <person name="Simonnet F."/>
            <person name="Marques-Souza H."/>
            <person name="Tautz D."/>
            <person name="Tomoyasu Y."/>
            <person name="Trauner J."/>
            <person name="Van der Zee M."/>
            <person name="Vervoort M."/>
            <person name="Wittkopp N."/>
            <person name="Wimmer E.A."/>
            <person name="Yang X."/>
            <person name="Jones A.K."/>
            <person name="Sattelle D.B."/>
            <person name="Ebert P.R."/>
            <person name="Nelson D."/>
            <person name="Scott J.G."/>
            <person name="Beeman R.W."/>
            <person name="Muthukrishnan S."/>
            <person name="Kramer K.J."/>
            <person name="Arakane Y."/>
            <person name="Beeman R.W."/>
            <person name="Zhu Q."/>
            <person name="Hogenkamp D."/>
            <person name="Dixit R."/>
            <person name="Oppert B."/>
            <person name="Jiang H."/>
            <person name="Zou Z."/>
            <person name="Marshall J."/>
            <person name="Elpidina E."/>
            <person name="Vinokurov K."/>
            <person name="Oppert C."/>
            <person name="Zou Z."/>
            <person name="Evans J."/>
            <person name="Lu Z."/>
            <person name="Zhao P."/>
            <person name="Sumathipala N."/>
            <person name="Altincicek B."/>
            <person name="Vilcinskas A."/>
            <person name="Williams M."/>
            <person name="Hultmark D."/>
            <person name="Hetru C."/>
            <person name="Jiang H."/>
            <person name="Grimmelikhuijzen C.J."/>
            <person name="Hauser F."/>
            <person name="Cazzamali G."/>
            <person name="Williamson M."/>
            <person name="Park Y."/>
            <person name="Li B."/>
            <person name="Tanaka Y."/>
            <person name="Predel R."/>
            <person name="Neupert S."/>
            <person name="Schachtner J."/>
            <person name="Verleyen P."/>
            <person name="Raible F."/>
            <person name="Bork P."/>
            <person name="Friedrich M."/>
            <person name="Walden K.K."/>
            <person name="Robertson H.M."/>
            <person name="Angeli S."/>
            <person name="Foret S."/>
            <person name="Bucher G."/>
            <person name="Schuetz S."/>
            <person name="Maleszka R."/>
            <person name="Wimmer E.A."/>
            <person name="Beeman R.W."/>
            <person name="Lorenzen M."/>
            <person name="Tomoyasu Y."/>
            <person name="Miller S.C."/>
            <person name="Grossmann D."/>
            <person name="Bucher G."/>
        </authorList>
    </citation>
    <scope>NUCLEOTIDE SEQUENCE [LARGE SCALE GENOMIC DNA]</scope>
    <source>
        <strain evidence="5 6">Georgia GA2</strain>
    </source>
</reference>
<dbReference type="PANTHER" id="PTHR11008">
    <property type="entry name" value="PROTEIN TAKEOUT-LIKE PROTEIN"/>
    <property type="match status" value="1"/>
</dbReference>
<name>D2A488_TRICA</name>
<keyword evidence="1 4" id="KW-0732">Signal</keyword>
<comment type="similarity">
    <text evidence="3">Belongs to the TO family.</text>
</comment>
<dbReference type="EMBL" id="KQ971348">
    <property type="protein sequence ID" value="EFA05635.1"/>
    <property type="molecule type" value="Genomic_DNA"/>
</dbReference>
<dbReference type="GO" id="GO:0007623">
    <property type="term" value="P:circadian rhythm"/>
    <property type="evidence" value="ECO:0000318"/>
    <property type="project" value="GO_Central"/>
</dbReference>
<sequence length="243" mass="27426">MKTAIVLVLVAVAQSAKFPTNFHKCNRKDPDFDKCTLEAANNGLAQLTKDFPEIHLPSLNPLEVSELKIGAGSEGVVNVQQNFKNCKLYGIDKLRLDNFRFDFEKKVLEGNGFIPEIKKLCDYELNGKVLLLPIVGTGKSTVILRDIKLGAHYNFEEVQKKGKHFMNFKSFTVSFNPDFVSFDFENLFNGDKQLGDNINKVLNENYKEVFADVQKGYEEGFGLVVENILNNLFAKVSIEEAFD</sequence>
<evidence type="ECO:0000256" key="1">
    <source>
        <dbReference type="ARBA" id="ARBA00022729"/>
    </source>
</evidence>
<dbReference type="SMART" id="SM00700">
    <property type="entry name" value="JHBP"/>
    <property type="match status" value="1"/>
</dbReference>
<dbReference type="Proteomes" id="UP000007266">
    <property type="component" value="Linkage group 6"/>
</dbReference>
<evidence type="ECO:0000256" key="3">
    <source>
        <dbReference type="ARBA" id="ARBA00060902"/>
    </source>
</evidence>